<dbReference type="EMBL" id="CAJRGZ010000015">
    <property type="protein sequence ID" value="CAG5141878.1"/>
    <property type="molecule type" value="Genomic_DNA"/>
</dbReference>
<dbReference type="RefSeq" id="XP_043164562.1">
    <property type="nucleotide sequence ID" value="XM_043308627.1"/>
</dbReference>
<organism evidence="1 2">
    <name type="scientific">Alternaria atra</name>
    <dbReference type="NCBI Taxonomy" id="119953"/>
    <lineage>
        <taxon>Eukaryota</taxon>
        <taxon>Fungi</taxon>
        <taxon>Dikarya</taxon>
        <taxon>Ascomycota</taxon>
        <taxon>Pezizomycotina</taxon>
        <taxon>Dothideomycetes</taxon>
        <taxon>Pleosporomycetidae</taxon>
        <taxon>Pleosporales</taxon>
        <taxon>Pleosporineae</taxon>
        <taxon>Pleosporaceae</taxon>
        <taxon>Alternaria</taxon>
        <taxon>Alternaria sect. Ulocladioides</taxon>
    </lineage>
</organism>
<evidence type="ECO:0000313" key="1">
    <source>
        <dbReference type="EMBL" id="CAG5141878.1"/>
    </source>
</evidence>
<dbReference type="OrthoDB" id="3729777at2759"/>
<reference evidence="1" key="1">
    <citation type="submission" date="2021-05" db="EMBL/GenBank/DDBJ databases">
        <authorList>
            <person name="Stam R."/>
        </authorList>
    </citation>
    <scope>NUCLEOTIDE SEQUENCE</scope>
    <source>
        <strain evidence="1">CS162</strain>
    </source>
</reference>
<proteinExistence type="predicted"/>
<gene>
    <name evidence="1" type="ORF">ALTATR162_LOCUS1032</name>
</gene>
<name>A0A8J2MWT0_9PLEO</name>
<dbReference type="GeneID" id="67010468"/>
<evidence type="ECO:0000313" key="2">
    <source>
        <dbReference type="Proteomes" id="UP000676310"/>
    </source>
</evidence>
<comment type="caution">
    <text evidence="1">The sequence shown here is derived from an EMBL/GenBank/DDBJ whole genome shotgun (WGS) entry which is preliminary data.</text>
</comment>
<sequence>MSRIACAWAELGEDAADANQWYEGTHIPAALAKIKSTARHAEQVEDNAFKEIAGIDGRLMTIYELPKQPSAPELDTQISPALDKLPKEARIETRFYKEYANWYGEEWRGDPRDIQMWIVVLWQPAPEVHDEFVQWFRDEFAPGMVESPELLRARIFKLEHASKIQDQKHEQVDKASVHQYMTFWEFGSEELPWEILIYLGSSERWRYYVEGGHLKWQVGQFLVNNIYPDIEDADSPAVMGAKIIVTPVAQES</sequence>
<accession>A0A8J2MWT0</accession>
<protein>
    <submittedName>
        <fullName evidence="1">Uncharacterized protein</fullName>
    </submittedName>
</protein>
<dbReference type="AlphaFoldDB" id="A0A8J2MWT0"/>
<dbReference type="Proteomes" id="UP000676310">
    <property type="component" value="Unassembled WGS sequence"/>
</dbReference>
<keyword evidence="2" id="KW-1185">Reference proteome</keyword>